<evidence type="ECO:0000256" key="2">
    <source>
        <dbReference type="ARBA" id="ARBA00022670"/>
    </source>
</evidence>
<dbReference type="SUPFAM" id="SSF53474">
    <property type="entry name" value="alpha/beta-Hydrolases"/>
    <property type="match status" value="1"/>
</dbReference>
<dbReference type="GO" id="GO:0070008">
    <property type="term" value="F:serine-type exopeptidase activity"/>
    <property type="evidence" value="ECO:0007669"/>
    <property type="project" value="InterPro"/>
</dbReference>
<dbReference type="Proteomes" id="UP000219338">
    <property type="component" value="Unassembled WGS sequence"/>
</dbReference>
<dbReference type="OMA" id="LVCNEIG"/>
<dbReference type="PANTHER" id="PTHR11010">
    <property type="entry name" value="PROTEASE S28 PRO-X CARBOXYPEPTIDASE-RELATED"/>
    <property type="match status" value="1"/>
</dbReference>
<keyword evidence="3 6" id="KW-0732">Signal</keyword>
<dbReference type="GO" id="GO:0008239">
    <property type="term" value="F:dipeptidyl-peptidase activity"/>
    <property type="evidence" value="ECO:0007669"/>
    <property type="project" value="TreeGrafter"/>
</dbReference>
<dbReference type="PANTHER" id="PTHR11010:SF23">
    <property type="entry name" value="SERINE PEPTIDASE"/>
    <property type="match status" value="1"/>
</dbReference>
<organism evidence="7 8">
    <name type="scientific">Armillaria ostoyae</name>
    <name type="common">Armillaria root rot fungus</name>
    <dbReference type="NCBI Taxonomy" id="47428"/>
    <lineage>
        <taxon>Eukaryota</taxon>
        <taxon>Fungi</taxon>
        <taxon>Dikarya</taxon>
        <taxon>Basidiomycota</taxon>
        <taxon>Agaricomycotina</taxon>
        <taxon>Agaricomycetes</taxon>
        <taxon>Agaricomycetidae</taxon>
        <taxon>Agaricales</taxon>
        <taxon>Marasmiineae</taxon>
        <taxon>Physalacriaceae</taxon>
        <taxon>Armillaria</taxon>
    </lineage>
</organism>
<dbReference type="Gene3D" id="3.40.50.1820">
    <property type="entry name" value="alpha/beta hydrolase"/>
    <property type="match status" value="2"/>
</dbReference>
<feature type="signal peptide" evidence="6">
    <location>
        <begin position="1"/>
        <end position="20"/>
    </location>
</feature>
<evidence type="ECO:0000313" key="8">
    <source>
        <dbReference type="Proteomes" id="UP000219338"/>
    </source>
</evidence>
<dbReference type="GO" id="GO:0006508">
    <property type="term" value="P:proteolysis"/>
    <property type="evidence" value="ECO:0007669"/>
    <property type="project" value="UniProtKB-KW"/>
</dbReference>
<gene>
    <name evidence="7" type="ORF">ARMOST_19353</name>
</gene>
<dbReference type="InterPro" id="IPR008758">
    <property type="entry name" value="Peptidase_S28"/>
</dbReference>
<keyword evidence="8" id="KW-1185">Reference proteome</keyword>
<evidence type="ECO:0000256" key="1">
    <source>
        <dbReference type="ARBA" id="ARBA00011079"/>
    </source>
</evidence>
<keyword evidence="2" id="KW-0645">Protease</keyword>
<feature type="chain" id="PRO_5012854599" evidence="6">
    <location>
        <begin position="21"/>
        <end position="531"/>
    </location>
</feature>
<dbReference type="OrthoDB" id="1735038at2759"/>
<proteinExistence type="inferred from homology"/>
<dbReference type="InterPro" id="IPR029058">
    <property type="entry name" value="AB_hydrolase_fold"/>
</dbReference>
<dbReference type="EMBL" id="FUEG01000031">
    <property type="protein sequence ID" value="SJL15848.1"/>
    <property type="molecule type" value="Genomic_DNA"/>
</dbReference>
<evidence type="ECO:0000256" key="4">
    <source>
        <dbReference type="ARBA" id="ARBA00022801"/>
    </source>
</evidence>
<keyword evidence="5" id="KW-0325">Glycoprotein</keyword>
<keyword evidence="4" id="KW-0378">Hydrolase</keyword>
<dbReference type="AlphaFoldDB" id="A0A284S4A4"/>
<evidence type="ECO:0000256" key="6">
    <source>
        <dbReference type="SAM" id="SignalP"/>
    </source>
</evidence>
<reference evidence="8" key="1">
    <citation type="journal article" date="2017" name="Nat. Ecol. Evol.">
        <title>Genome expansion and lineage-specific genetic innovations in the forest pathogenic fungi Armillaria.</title>
        <authorList>
            <person name="Sipos G."/>
            <person name="Prasanna A.N."/>
            <person name="Walter M.C."/>
            <person name="O'Connor E."/>
            <person name="Balint B."/>
            <person name="Krizsan K."/>
            <person name="Kiss B."/>
            <person name="Hess J."/>
            <person name="Varga T."/>
            <person name="Slot J."/>
            <person name="Riley R."/>
            <person name="Boka B."/>
            <person name="Rigling D."/>
            <person name="Barry K."/>
            <person name="Lee J."/>
            <person name="Mihaltcheva S."/>
            <person name="LaButti K."/>
            <person name="Lipzen A."/>
            <person name="Waldron R."/>
            <person name="Moloney N.M."/>
            <person name="Sperisen C."/>
            <person name="Kredics L."/>
            <person name="Vagvoelgyi C."/>
            <person name="Patrignani A."/>
            <person name="Fitzpatrick D."/>
            <person name="Nagy I."/>
            <person name="Doyle S."/>
            <person name="Anderson J.B."/>
            <person name="Grigoriev I.V."/>
            <person name="Gueldener U."/>
            <person name="Muensterkoetter M."/>
            <person name="Nagy L.G."/>
        </authorList>
    </citation>
    <scope>NUCLEOTIDE SEQUENCE [LARGE SCALE GENOMIC DNA]</scope>
    <source>
        <strain evidence="8">C18/9</strain>
    </source>
</reference>
<accession>A0A284S4A4</accession>
<evidence type="ECO:0000313" key="7">
    <source>
        <dbReference type="EMBL" id="SJL15848.1"/>
    </source>
</evidence>
<evidence type="ECO:0000256" key="3">
    <source>
        <dbReference type="ARBA" id="ARBA00022729"/>
    </source>
</evidence>
<comment type="similarity">
    <text evidence="1">Belongs to the peptidase S28 family.</text>
</comment>
<protein>
    <submittedName>
        <fullName evidence="7">Related to serine peptidase</fullName>
    </submittedName>
</protein>
<name>A0A284S4A4_ARMOS</name>
<dbReference type="Pfam" id="PF05577">
    <property type="entry name" value="Peptidase_S28"/>
    <property type="match status" value="2"/>
</dbReference>
<evidence type="ECO:0000256" key="5">
    <source>
        <dbReference type="ARBA" id="ARBA00023180"/>
    </source>
</evidence>
<sequence>MAPRSISLILLLTAVHHVYGRIIKPPGIPMVDIESDYVHHALKARALPPYNTTYYFDQLIDHNDPSKGTFQQRYWHTAEHYQKGGPIIFMNAGEVNAAPYYGYVTNSTINGVIAQKYGGAAIVLEHRFFGESNPYPNLNVTSFQYHTIAQAIEDNVYFAKNVVLPQDNGDRVGPDKAPWIIIGGSYPGALVSWTMAAHPDVFWIGYSSSGVVHVQIDFWQYYEPIRESMPKNCSADVEAVITYVDEVFFGSNTTAEQELQELFGFSTGLEVAQALRWDLWTWQDMQPNTGTGAAFYQFCDALEVKGDVVASTEGWGLDNALKAWGSHFTGTASISSEKLDCGENASGCINSVIRTPPSPAGIPLNRENLHPRELNTRDDYPVDDAYRSWFWLVCNEIGFTLDGPPVGQRGIVSRLNVWEDNMRDCVTTYPEAFSDYPTPNVNRTNTLYGGWGVNNTRLFFANGKRDPWREATVSAVNSTAVSTDVQPIRISSGFHASDLVMRLAAPDPTIVAVQDAFIAYVESWLKDFVPS</sequence>